<feature type="transmembrane region" description="Helical" evidence="1">
    <location>
        <begin position="44"/>
        <end position="67"/>
    </location>
</feature>
<sequence length="190" mass="20254">MGDSPDDGRFAVGYRLAALAPSGVLVVLLPLAAAYAGFLALDAGVVIASAAFTVFGLVTLALVPLYLRAVVRALRGAPLLTFSDRGVTLHSARVTLPWSNLAQIRIDHTPGRADLIVFVPLEQERVLAELRGLPRKFARDGIGRVGGPIFVRTAQLARPVEEILAAARGFTSAPVRHHRTLGRTPAKLPR</sequence>
<dbReference type="RefSeq" id="WP_141952385.1">
    <property type="nucleotide sequence ID" value="NZ_VFOZ01000001.1"/>
</dbReference>
<evidence type="ECO:0000313" key="2">
    <source>
        <dbReference type="EMBL" id="TQL94794.1"/>
    </source>
</evidence>
<dbReference type="Proteomes" id="UP000316096">
    <property type="component" value="Unassembled WGS sequence"/>
</dbReference>
<keyword evidence="1" id="KW-0812">Transmembrane</keyword>
<keyword evidence="1" id="KW-0472">Membrane</keyword>
<dbReference type="EMBL" id="VFOZ01000001">
    <property type="protein sequence ID" value="TQL94794.1"/>
    <property type="molecule type" value="Genomic_DNA"/>
</dbReference>
<evidence type="ECO:0000256" key="1">
    <source>
        <dbReference type="SAM" id="Phobius"/>
    </source>
</evidence>
<comment type="caution">
    <text evidence="2">The sequence shown here is derived from an EMBL/GenBank/DDBJ whole genome shotgun (WGS) entry which is preliminary data.</text>
</comment>
<keyword evidence="1" id="KW-1133">Transmembrane helix</keyword>
<dbReference type="AlphaFoldDB" id="A0A543CCJ1"/>
<keyword evidence="3" id="KW-1185">Reference proteome</keyword>
<organism evidence="2 3">
    <name type="scientific">Actinoallomurus bryophytorum</name>
    <dbReference type="NCBI Taxonomy" id="1490222"/>
    <lineage>
        <taxon>Bacteria</taxon>
        <taxon>Bacillati</taxon>
        <taxon>Actinomycetota</taxon>
        <taxon>Actinomycetes</taxon>
        <taxon>Streptosporangiales</taxon>
        <taxon>Thermomonosporaceae</taxon>
        <taxon>Actinoallomurus</taxon>
    </lineage>
</organism>
<proteinExistence type="predicted"/>
<gene>
    <name evidence="2" type="ORF">FB559_0276</name>
</gene>
<feature type="transmembrane region" description="Helical" evidence="1">
    <location>
        <begin position="12"/>
        <end position="38"/>
    </location>
</feature>
<accession>A0A543CCJ1</accession>
<reference evidence="2 3" key="1">
    <citation type="submission" date="2019-06" db="EMBL/GenBank/DDBJ databases">
        <title>Sequencing the genomes of 1000 actinobacteria strains.</title>
        <authorList>
            <person name="Klenk H.-P."/>
        </authorList>
    </citation>
    <scope>NUCLEOTIDE SEQUENCE [LARGE SCALE GENOMIC DNA]</scope>
    <source>
        <strain evidence="2 3">DSM 102200</strain>
    </source>
</reference>
<evidence type="ECO:0000313" key="3">
    <source>
        <dbReference type="Proteomes" id="UP000316096"/>
    </source>
</evidence>
<name>A0A543CCJ1_9ACTN</name>
<protein>
    <submittedName>
        <fullName evidence="2">Uncharacterized protein</fullName>
    </submittedName>
</protein>